<protein>
    <submittedName>
        <fullName evidence="5">PoxB regulator PoxA</fullName>
    </submittedName>
</protein>
<evidence type="ECO:0000256" key="1">
    <source>
        <dbReference type="ARBA" id="ARBA00022598"/>
    </source>
</evidence>
<dbReference type="InterPro" id="IPR004364">
    <property type="entry name" value="Aa-tRNA-synt_II"/>
</dbReference>
<keyword evidence="6" id="KW-1185">Reference proteome</keyword>
<dbReference type="RefSeq" id="WP_115218625.1">
    <property type="nucleotide sequence ID" value="NZ_UHIA01000004.1"/>
</dbReference>
<dbReference type="Proteomes" id="UP000254575">
    <property type="component" value="Unassembled WGS sequence"/>
</dbReference>
<organism evidence="5 6">
    <name type="scientific">Suttonella indologenes</name>
    <dbReference type="NCBI Taxonomy" id="13276"/>
    <lineage>
        <taxon>Bacteria</taxon>
        <taxon>Pseudomonadati</taxon>
        <taxon>Pseudomonadota</taxon>
        <taxon>Gammaproteobacteria</taxon>
        <taxon>Cardiobacteriales</taxon>
        <taxon>Cardiobacteriaceae</taxon>
        <taxon>Suttonella</taxon>
    </lineage>
</organism>
<reference evidence="5 6" key="1">
    <citation type="submission" date="2018-06" db="EMBL/GenBank/DDBJ databases">
        <authorList>
            <consortium name="Pathogen Informatics"/>
            <person name="Doyle S."/>
        </authorList>
    </citation>
    <scope>NUCLEOTIDE SEQUENCE [LARGE SCALE GENOMIC DNA]</scope>
    <source>
        <strain evidence="5 6">NCTC10717</strain>
    </source>
</reference>
<dbReference type="GO" id="GO:0005829">
    <property type="term" value="C:cytosol"/>
    <property type="evidence" value="ECO:0007669"/>
    <property type="project" value="TreeGrafter"/>
</dbReference>
<dbReference type="GO" id="GO:0000049">
    <property type="term" value="F:tRNA binding"/>
    <property type="evidence" value="ECO:0007669"/>
    <property type="project" value="TreeGrafter"/>
</dbReference>
<sequence length="318" mass="36059">MNITELIPFRARFLAEIRAFFAAARVLEVDTALLRPYGVSDAQLHNLAADTGYLITSPEYAMKTLLCQGAPDIYQLSHVFRGEELGRKHRQEFMLLEWYRLGFDLPKLMQEVADLFAYLLKRPLPIRRRSYGELFQHYLHIDCFVISDADLAAFCGEKIPESRAWQLDRDGYLDLLFTHYIEAQLGKDCLEFVYAYPASQAALARLERNAAGQWVAARFEAYIDGIELCNGFHELGNAAEQRARFEADNRERAALGLPPIAIDEDFLQALEQGLPDCAGVAVGIDRLMMIAGNAEHIQEIQYVSTHRATHKASLYVLP</sequence>
<dbReference type="NCBIfam" id="NF006828">
    <property type="entry name" value="PRK09350.1"/>
    <property type="match status" value="1"/>
</dbReference>
<evidence type="ECO:0000256" key="2">
    <source>
        <dbReference type="ARBA" id="ARBA00022741"/>
    </source>
</evidence>
<dbReference type="Pfam" id="PF00152">
    <property type="entry name" value="tRNA-synt_2"/>
    <property type="match status" value="1"/>
</dbReference>
<dbReference type="Gene3D" id="3.30.930.10">
    <property type="entry name" value="Bira Bifunctional Protein, Domain 2"/>
    <property type="match status" value="1"/>
</dbReference>
<dbReference type="GO" id="GO:0005524">
    <property type="term" value="F:ATP binding"/>
    <property type="evidence" value="ECO:0007669"/>
    <property type="project" value="UniProtKB-KW"/>
</dbReference>
<keyword evidence="1" id="KW-0436">Ligase</keyword>
<dbReference type="InterPro" id="IPR004525">
    <property type="entry name" value="EpmA"/>
</dbReference>
<evidence type="ECO:0000256" key="3">
    <source>
        <dbReference type="ARBA" id="ARBA00022840"/>
    </source>
</evidence>
<dbReference type="InterPro" id="IPR006195">
    <property type="entry name" value="aa-tRNA-synth_II"/>
</dbReference>
<feature type="domain" description="Aminoacyl-transfer RNA synthetases class-II family profile" evidence="4">
    <location>
        <begin position="73"/>
        <end position="318"/>
    </location>
</feature>
<dbReference type="NCBIfam" id="TIGR00462">
    <property type="entry name" value="genX"/>
    <property type="match status" value="1"/>
</dbReference>
<evidence type="ECO:0000259" key="4">
    <source>
        <dbReference type="PROSITE" id="PS50862"/>
    </source>
</evidence>
<keyword evidence="2" id="KW-0547">Nucleotide-binding</keyword>
<dbReference type="GO" id="GO:0006430">
    <property type="term" value="P:lysyl-tRNA aminoacylation"/>
    <property type="evidence" value="ECO:0007669"/>
    <property type="project" value="InterPro"/>
</dbReference>
<dbReference type="AlphaFoldDB" id="A0A380MZH3"/>
<dbReference type="InterPro" id="IPR045864">
    <property type="entry name" value="aa-tRNA-synth_II/BPL/LPL"/>
</dbReference>
<dbReference type="OrthoDB" id="9802326at2"/>
<accession>A0A380MZH3</accession>
<dbReference type="PANTHER" id="PTHR42918:SF6">
    <property type="entry name" value="ELONGATION FACTOR P--(R)-BETA-LYSINE LIGASE"/>
    <property type="match status" value="1"/>
</dbReference>
<evidence type="ECO:0000313" key="6">
    <source>
        <dbReference type="Proteomes" id="UP000254575"/>
    </source>
</evidence>
<proteinExistence type="predicted"/>
<dbReference type="PROSITE" id="PS50862">
    <property type="entry name" value="AA_TRNA_LIGASE_II"/>
    <property type="match status" value="1"/>
</dbReference>
<dbReference type="PANTHER" id="PTHR42918">
    <property type="entry name" value="LYSYL-TRNA SYNTHETASE"/>
    <property type="match status" value="1"/>
</dbReference>
<gene>
    <name evidence="5" type="primary">yjeA</name>
    <name evidence="5" type="ORF">NCTC10717_01444</name>
</gene>
<dbReference type="GO" id="GO:0004824">
    <property type="term" value="F:lysine-tRNA ligase activity"/>
    <property type="evidence" value="ECO:0007669"/>
    <property type="project" value="InterPro"/>
</dbReference>
<dbReference type="SUPFAM" id="SSF55681">
    <property type="entry name" value="Class II aaRS and biotin synthetases"/>
    <property type="match status" value="1"/>
</dbReference>
<name>A0A380MZH3_9GAMM</name>
<keyword evidence="3" id="KW-0067">ATP-binding</keyword>
<evidence type="ECO:0000313" key="5">
    <source>
        <dbReference type="EMBL" id="SUO97426.1"/>
    </source>
</evidence>
<dbReference type="EMBL" id="UHIA01000004">
    <property type="protein sequence ID" value="SUO97426.1"/>
    <property type="molecule type" value="Genomic_DNA"/>
</dbReference>